<dbReference type="Gene3D" id="2.30.30.30">
    <property type="match status" value="1"/>
</dbReference>
<gene>
    <name evidence="3" type="ORF">SAMN05216454_11124</name>
</gene>
<dbReference type="GO" id="GO:0005840">
    <property type="term" value="C:ribosome"/>
    <property type="evidence" value="ECO:0007669"/>
    <property type="project" value="UniProtKB-KW"/>
</dbReference>
<keyword evidence="1" id="KW-0689">Ribosomal protein</keyword>
<organism evidence="3 4">
    <name type="scientific">Peptostreptococcus russellii</name>
    <dbReference type="NCBI Taxonomy" id="215200"/>
    <lineage>
        <taxon>Bacteria</taxon>
        <taxon>Bacillati</taxon>
        <taxon>Bacillota</taxon>
        <taxon>Clostridia</taxon>
        <taxon>Peptostreptococcales</taxon>
        <taxon>Peptostreptococcaceae</taxon>
        <taxon>Peptostreptococcus</taxon>
    </lineage>
</organism>
<evidence type="ECO:0000256" key="1">
    <source>
        <dbReference type="ARBA" id="ARBA00022980"/>
    </source>
</evidence>
<sequence length="89" mass="10110">MLSENLSVGQLVKASCGRDQGKLFFIVQIVDEDYVMISDGKSRKLDKPKLKKIKHLNIHKFVDVKIKELLLNGDNITDSLIRAEIDKLT</sequence>
<evidence type="ECO:0000313" key="3">
    <source>
        <dbReference type="EMBL" id="SEN76021.1"/>
    </source>
</evidence>
<keyword evidence="2" id="KW-0687">Ribonucleoprotein</keyword>
<name>A0A1H8J5Z7_9FIRM</name>
<accession>A0A1H8J5Z7</accession>
<dbReference type="InterPro" id="IPR008991">
    <property type="entry name" value="Translation_prot_SH3-like_sf"/>
</dbReference>
<protein>
    <recommendedName>
        <fullName evidence="5">50S ribosomal protein L14</fullName>
    </recommendedName>
</protein>
<dbReference type="SUPFAM" id="SSF50104">
    <property type="entry name" value="Translation proteins SH3-like domain"/>
    <property type="match status" value="1"/>
</dbReference>
<evidence type="ECO:0000256" key="2">
    <source>
        <dbReference type="ARBA" id="ARBA00023274"/>
    </source>
</evidence>
<dbReference type="AlphaFoldDB" id="A0A1H8J5Z7"/>
<dbReference type="InterPro" id="IPR041985">
    <property type="entry name" value="Ribosomal_eL14_KOW"/>
</dbReference>
<proteinExistence type="predicted"/>
<dbReference type="STRING" id="215200.SAMN05216454_11124"/>
<dbReference type="GO" id="GO:1990904">
    <property type="term" value="C:ribonucleoprotein complex"/>
    <property type="evidence" value="ECO:0007669"/>
    <property type="project" value="UniProtKB-KW"/>
</dbReference>
<dbReference type="InterPro" id="IPR014722">
    <property type="entry name" value="Rib_uL2_dom2"/>
</dbReference>
<dbReference type="RefSeq" id="WP_091975830.1">
    <property type="nucleotide sequence ID" value="NZ_CAUWDX010000003.1"/>
</dbReference>
<dbReference type="OrthoDB" id="1683515at2"/>
<dbReference type="CDD" id="cd06088">
    <property type="entry name" value="KOW_RPL14"/>
    <property type="match status" value="1"/>
</dbReference>
<keyword evidence="4" id="KW-1185">Reference proteome</keyword>
<evidence type="ECO:0008006" key="5">
    <source>
        <dbReference type="Google" id="ProtNLM"/>
    </source>
</evidence>
<dbReference type="Proteomes" id="UP000199512">
    <property type="component" value="Unassembled WGS sequence"/>
</dbReference>
<reference evidence="3 4" key="1">
    <citation type="submission" date="2016-10" db="EMBL/GenBank/DDBJ databases">
        <authorList>
            <person name="de Groot N.N."/>
        </authorList>
    </citation>
    <scope>NUCLEOTIDE SEQUENCE [LARGE SCALE GENOMIC DNA]</scope>
    <source>
        <strain evidence="3 4">Calf135</strain>
    </source>
</reference>
<evidence type="ECO:0000313" key="4">
    <source>
        <dbReference type="Proteomes" id="UP000199512"/>
    </source>
</evidence>
<dbReference type="EMBL" id="FODF01000011">
    <property type="protein sequence ID" value="SEN76021.1"/>
    <property type="molecule type" value="Genomic_DNA"/>
</dbReference>